<evidence type="ECO:0000313" key="4">
    <source>
        <dbReference type="EMBL" id="SBV91064.1"/>
    </source>
</evidence>
<feature type="chain" id="PRO_5039004708" description="DUF3298 domain-containing protein" evidence="2">
    <location>
        <begin position="21"/>
        <end position="271"/>
    </location>
</feature>
<dbReference type="InterPro" id="IPR037126">
    <property type="entry name" value="PdaC/RsiV-like_sf"/>
</dbReference>
<sequence>MKRMLPPLLLGLALSLTACASNSPAPTATATPVPTVSATPSPTPTETAAPSPTPAAAPVWGIQSDSYVQTAADHPDVTLVEGRFDLPYIENASGVVAYTAVNNWYAQLLKDLKSDLQAAVAQAQDDYETALALGDPFSGSTHEADYALMYQTEDTVSILRTHYGHSSGPYPTLIYLADRFDLTTGSYLRFADFFTDADEAERLALAEVIRQGTEHPEYNQDSVASAFSRENFYPAAEGFVFFYQPQTLTPQAATKPEFLVPYSLLEGLLSR</sequence>
<dbReference type="Gene3D" id="3.30.565.40">
    <property type="entry name" value="Fervidobacterium nodosum Rt17-B1 like"/>
    <property type="match status" value="1"/>
</dbReference>
<evidence type="ECO:0000256" key="2">
    <source>
        <dbReference type="SAM" id="SignalP"/>
    </source>
</evidence>
<reference evidence="4" key="1">
    <citation type="submission" date="2016-04" db="EMBL/GenBank/DDBJ databases">
        <authorList>
            <person name="Evans L.H."/>
            <person name="Alamgir A."/>
            <person name="Owens N."/>
            <person name="Weber N.D."/>
            <person name="Virtaneva K."/>
            <person name="Barbian K."/>
            <person name="Babar A."/>
            <person name="Rosenke K."/>
        </authorList>
    </citation>
    <scope>NUCLEOTIDE SEQUENCE</scope>
    <source>
        <strain evidence="4">86</strain>
    </source>
</reference>
<evidence type="ECO:0000259" key="3">
    <source>
        <dbReference type="Pfam" id="PF11738"/>
    </source>
</evidence>
<accession>A0A212IV49</accession>
<gene>
    <name evidence="4" type="ORF">KL86CLO1_10069</name>
</gene>
<feature type="region of interest" description="Disordered" evidence="1">
    <location>
        <begin position="23"/>
        <end position="54"/>
    </location>
</feature>
<dbReference type="PROSITE" id="PS51257">
    <property type="entry name" value="PROKAR_LIPOPROTEIN"/>
    <property type="match status" value="1"/>
</dbReference>
<organism evidence="4">
    <name type="scientific">uncultured Eubacteriales bacterium</name>
    <dbReference type="NCBI Taxonomy" id="172733"/>
    <lineage>
        <taxon>Bacteria</taxon>
        <taxon>Bacillati</taxon>
        <taxon>Bacillota</taxon>
        <taxon>Clostridia</taxon>
        <taxon>Eubacteriales</taxon>
        <taxon>environmental samples</taxon>
    </lineage>
</organism>
<dbReference type="Pfam" id="PF11738">
    <property type="entry name" value="DUF3298"/>
    <property type="match status" value="1"/>
</dbReference>
<evidence type="ECO:0000256" key="1">
    <source>
        <dbReference type="SAM" id="MobiDB-lite"/>
    </source>
</evidence>
<dbReference type="InterPro" id="IPR021729">
    <property type="entry name" value="DUF3298"/>
</dbReference>
<feature type="domain" description="DUF3298" evidence="3">
    <location>
        <begin position="192"/>
        <end position="263"/>
    </location>
</feature>
<protein>
    <recommendedName>
        <fullName evidence="3">DUF3298 domain-containing protein</fullName>
    </recommendedName>
</protein>
<feature type="signal peptide" evidence="2">
    <location>
        <begin position="1"/>
        <end position="20"/>
    </location>
</feature>
<keyword evidence="2" id="KW-0732">Signal</keyword>
<proteinExistence type="predicted"/>
<dbReference type="AlphaFoldDB" id="A0A212IV49"/>
<name>A0A212IV49_9FIRM</name>
<dbReference type="Gene3D" id="3.90.640.20">
    <property type="entry name" value="Heat-shock cognate protein, ATPase"/>
    <property type="match status" value="1"/>
</dbReference>
<dbReference type="EMBL" id="FLUN01000001">
    <property type="protein sequence ID" value="SBV91064.1"/>
    <property type="molecule type" value="Genomic_DNA"/>
</dbReference>